<evidence type="ECO:0008006" key="2">
    <source>
        <dbReference type="Google" id="ProtNLM"/>
    </source>
</evidence>
<accession>M8C1D4</accession>
<protein>
    <recommendedName>
        <fullName evidence="2">NB-ARC domain-containing protein</fullName>
    </recommendedName>
</protein>
<dbReference type="EnsemblPlants" id="EMT20867">
    <property type="protein sequence ID" value="EMT20867"/>
    <property type="gene ID" value="F775_25418"/>
</dbReference>
<evidence type="ECO:0000313" key="1">
    <source>
        <dbReference type="EnsemblPlants" id="EMT20867"/>
    </source>
</evidence>
<proteinExistence type="predicted"/>
<organism evidence="1">
    <name type="scientific">Aegilops tauschii</name>
    <name type="common">Tausch's goatgrass</name>
    <name type="synonym">Aegilops squarrosa</name>
    <dbReference type="NCBI Taxonomy" id="37682"/>
    <lineage>
        <taxon>Eukaryota</taxon>
        <taxon>Viridiplantae</taxon>
        <taxon>Streptophyta</taxon>
        <taxon>Embryophyta</taxon>
        <taxon>Tracheophyta</taxon>
        <taxon>Spermatophyta</taxon>
        <taxon>Magnoliopsida</taxon>
        <taxon>Liliopsida</taxon>
        <taxon>Poales</taxon>
        <taxon>Poaceae</taxon>
        <taxon>BOP clade</taxon>
        <taxon>Pooideae</taxon>
        <taxon>Triticodae</taxon>
        <taxon>Triticeae</taxon>
        <taxon>Triticinae</taxon>
        <taxon>Aegilops</taxon>
    </lineage>
</organism>
<name>M8C1D4_AEGTA</name>
<reference evidence="1" key="1">
    <citation type="submission" date="2015-06" db="UniProtKB">
        <authorList>
            <consortium name="EnsemblPlants"/>
        </authorList>
    </citation>
    <scope>IDENTIFICATION</scope>
</reference>
<dbReference type="AlphaFoldDB" id="M8C1D4"/>
<sequence length="192" mass="22493">MLVYNDREIKEYFQLRRCCHVSDDFDVVKIASNICQTMTLIMKSHCMNFRNVDKWEKLKTFLKDGAKGCAILTTTLFSKDYQIDVEILVQLWMEHEGDNFETYYWRTTDINLGGEIKLYVLQDNSSATFTALKHLELEQIEILQEWVATKGEELTFTLLENVYIEYCPMPTTLPEAPKLKVIDVEKDKAQLL</sequence>